<dbReference type="InParanoid" id="A0A4Q1BIB8"/>
<evidence type="ECO:0000256" key="8">
    <source>
        <dbReference type="SAM" id="MobiDB-lite"/>
    </source>
</evidence>
<dbReference type="GO" id="GO:0015087">
    <property type="term" value="F:cobalt ion transmembrane transporter activity"/>
    <property type="evidence" value="ECO:0007669"/>
    <property type="project" value="TreeGrafter"/>
</dbReference>
<evidence type="ECO:0000256" key="9">
    <source>
        <dbReference type="SAM" id="Phobius"/>
    </source>
</evidence>
<dbReference type="SUPFAM" id="SSF143865">
    <property type="entry name" value="CorA soluble domain-like"/>
    <property type="match status" value="1"/>
</dbReference>
<dbReference type="EMBL" id="SDIL01000070">
    <property type="protein sequence ID" value="RXK37391.1"/>
    <property type="molecule type" value="Genomic_DNA"/>
</dbReference>
<feature type="compositionally biased region" description="Polar residues" evidence="8">
    <location>
        <begin position="1"/>
        <end position="32"/>
    </location>
</feature>
<evidence type="ECO:0000256" key="1">
    <source>
        <dbReference type="ARBA" id="ARBA00004651"/>
    </source>
</evidence>
<keyword evidence="3" id="KW-0813">Transport</keyword>
<sequence>MFSNNSRPNLSSKQATQFQDEMDLENNTTSPKSPKLFNQLRQRHQSSPTNSNKGGYRYHSTSAGGGTGDEPGVDVRSKRDEEAYGHLKGPTRVTVVDYSSDPDEGTDARVGFPGGKLDEWLNVNGVKMGEGSTQKGVRWIHIDGINWEVVKTLTLRFNLHPLAVEDALRATNSPRSKLDFYKSHMYMQLLIQHTHLSDEHTLAAESETIKDGHLSKMLHDSSAGKKGWFGAVTGSQLQLPEGVEGVFEPVVAGTRLQEEQSVSFVLRSINPHRIDDQPYQKAAHRLTVDHLSAKYMVPVRRGVLSVFMTRDNTLISMCRRPIHEALEPIYRRLEDDQSLLRRSGDVSMLAQALLDVSADLAIEISQTFESEILKLEASVLVDPQMETVRHLHILSSQLIRLRRSISPLLHVCYIIRDQDVQRAAAAAAMAGHRSSDRGTGQNSHPSRDTLQPQAAPWLSSLEVPSRPVSPGMETGSIRSFIPQNPVPFQGQGVGQSQQGFFSPMSKVYIGDVLDHLELIVGSMDQFVATCDHLTDYVFNALSFQTNASMERLSIVTVVFLPLTFIASYFGMNFDGFSELHGSVSYFWKVAIPCTLGFFITFSFSYLRTGAETLGRKLFRWQRMRMVEYRLRGRRGSAQSKTDIRR</sequence>
<protein>
    <recommendedName>
        <fullName evidence="12">Magnesium transporter</fullName>
    </recommendedName>
</protein>
<dbReference type="InterPro" id="IPR002523">
    <property type="entry name" value="MgTranspt_CorA/ZnTranspt_ZntB"/>
</dbReference>
<evidence type="ECO:0008006" key="12">
    <source>
        <dbReference type="Google" id="ProtNLM"/>
    </source>
</evidence>
<keyword evidence="11" id="KW-1185">Reference proteome</keyword>
<keyword evidence="6 9" id="KW-1133">Transmembrane helix</keyword>
<dbReference type="PANTHER" id="PTHR46494">
    <property type="entry name" value="CORA FAMILY METAL ION TRANSPORTER (EUROFUNG)"/>
    <property type="match status" value="1"/>
</dbReference>
<feature type="compositionally biased region" description="Polar residues" evidence="8">
    <location>
        <begin position="437"/>
        <end position="451"/>
    </location>
</feature>
<dbReference type="AlphaFoldDB" id="A0A4Q1BIB8"/>
<proteinExistence type="inferred from homology"/>
<comment type="similarity">
    <text evidence="2">Belongs to the CorA metal ion transporter (MIT) (TC 1.A.35) family.</text>
</comment>
<dbReference type="GO" id="GO:0005886">
    <property type="term" value="C:plasma membrane"/>
    <property type="evidence" value="ECO:0007669"/>
    <property type="project" value="UniProtKB-SubCell"/>
</dbReference>
<dbReference type="GO" id="GO:0000287">
    <property type="term" value="F:magnesium ion binding"/>
    <property type="evidence" value="ECO:0007669"/>
    <property type="project" value="TreeGrafter"/>
</dbReference>
<feature type="region of interest" description="Disordered" evidence="8">
    <location>
        <begin position="427"/>
        <end position="451"/>
    </location>
</feature>
<evidence type="ECO:0000256" key="7">
    <source>
        <dbReference type="ARBA" id="ARBA00023136"/>
    </source>
</evidence>
<dbReference type="Gene3D" id="3.30.460.20">
    <property type="entry name" value="CorA soluble domain-like"/>
    <property type="match status" value="1"/>
</dbReference>
<gene>
    <name evidence="10" type="ORF">M231_05378</name>
</gene>
<dbReference type="VEuPathDB" id="FungiDB:TREMEDRAFT_67197"/>
<evidence type="ECO:0000256" key="6">
    <source>
        <dbReference type="ARBA" id="ARBA00022989"/>
    </source>
</evidence>
<dbReference type="SUPFAM" id="SSF144083">
    <property type="entry name" value="Magnesium transport protein CorA, transmembrane region"/>
    <property type="match status" value="1"/>
</dbReference>
<dbReference type="Pfam" id="PF01544">
    <property type="entry name" value="CorA"/>
    <property type="match status" value="1"/>
</dbReference>
<dbReference type="PANTHER" id="PTHR46494:SF1">
    <property type="entry name" value="CORA FAMILY METAL ION TRANSPORTER (EUROFUNG)"/>
    <property type="match status" value="1"/>
</dbReference>
<dbReference type="GO" id="GO:0050897">
    <property type="term" value="F:cobalt ion binding"/>
    <property type="evidence" value="ECO:0007669"/>
    <property type="project" value="TreeGrafter"/>
</dbReference>
<dbReference type="STRING" id="5217.A0A4Q1BIB8"/>
<keyword evidence="4" id="KW-1003">Cell membrane</keyword>
<accession>A0A4Q1BIB8</accession>
<keyword evidence="5 9" id="KW-0812">Transmembrane</keyword>
<evidence type="ECO:0000256" key="3">
    <source>
        <dbReference type="ARBA" id="ARBA00022448"/>
    </source>
</evidence>
<dbReference type="InterPro" id="IPR045861">
    <property type="entry name" value="CorA_cytoplasmic_dom"/>
</dbReference>
<dbReference type="InterPro" id="IPR045863">
    <property type="entry name" value="CorA_TM1_TM2"/>
</dbReference>
<comment type="subcellular location">
    <subcellularLocation>
        <location evidence="1">Cell membrane</location>
        <topology evidence="1">Multi-pass membrane protein</topology>
    </subcellularLocation>
</comment>
<evidence type="ECO:0000256" key="5">
    <source>
        <dbReference type="ARBA" id="ARBA00022692"/>
    </source>
</evidence>
<evidence type="ECO:0000256" key="4">
    <source>
        <dbReference type="ARBA" id="ARBA00022475"/>
    </source>
</evidence>
<dbReference type="Gene3D" id="1.20.58.340">
    <property type="entry name" value="Magnesium transport protein CorA, transmembrane region"/>
    <property type="match status" value="2"/>
</dbReference>
<dbReference type="Proteomes" id="UP000289152">
    <property type="component" value="Unassembled WGS sequence"/>
</dbReference>
<name>A0A4Q1BIB8_TREME</name>
<dbReference type="OrthoDB" id="165352at2759"/>
<organism evidence="10 11">
    <name type="scientific">Tremella mesenterica</name>
    <name type="common">Jelly fungus</name>
    <dbReference type="NCBI Taxonomy" id="5217"/>
    <lineage>
        <taxon>Eukaryota</taxon>
        <taxon>Fungi</taxon>
        <taxon>Dikarya</taxon>
        <taxon>Basidiomycota</taxon>
        <taxon>Agaricomycotina</taxon>
        <taxon>Tremellomycetes</taxon>
        <taxon>Tremellales</taxon>
        <taxon>Tremellaceae</taxon>
        <taxon>Tremella</taxon>
    </lineage>
</organism>
<comment type="caution">
    <text evidence="10">The sequence shown here is derived from an EMBL/GenBank/DDBJ whole genome shotgun (WGS) entry which is preliminary data.</text>
</comment>
<feature type="region of interest" description="Disordered" evidence="8">
    <location>
        <begin position="1"/>
        <end position="111"/>
    </location>
</feature>
<feature type="compositionally biased region" description="Basic and acidic residues" evidence="8">
    <location>
        <begin position="73"/>
        <end position="85"/>
    </location>
</feature>
<keyword evidence="7 9" id="KW-0472">Membrane</keyword>
<dbReference type="GO" id="GO:0015095">
    <property type="term" value="F:magnesium ion transmembrane transporter activity"/>
    <property type="evidence" value="ECO:0007669"/>
    <property type="project" value="TreeGrafter"/>
</dbReference>
<feature type="transmembrane region" description="Helical" evidence="9">
    <location>
        <begin position="585"/>
        <end position="606"/>
    </location>
</feature>
<reference evidence="10 11" key="1">
    <citation type="submission" date="2016-06" db="EMBL/GenBank/DDBJ databases">
        <title>Evolution of pathogenesis and genome organization in the Tremellales.</title>
        <authorList>
            <person name="Cuomo C."/>
            <person name="Litvintseva A."/>
            <person name="Heitman J."/>
            <person name="Chen Y."/>
            <person name="Sun S."/>
            <person name="Springer D."/>
            <person name="Dromer F."/>
            <person name="Young S."/>
            <person name="Zeng Q."/>
            <person name="Chapman S."/>
            <person name="Gujja S."/>
            <person name="Saif S."/>
            <person name="Birren B."/>
        </authorList>
    </citation>
    <scope>NUCLEOTIDE SEQUENCE [LARGE SCALE GENOMIC DNA]</scope>
    <source>
        <strain evidence="10 11">ATCC 28783</strain>
    </source>
</reference>
<evidence type="ECO:0000256" key="2">
    <source>
        <dbReference type="ARBA" id="ARBA00009765"/>
    </source>
</evidence>
<evidence type="ECO:0000313" key="10">
    <source>
        <dbReference type="EMBL" id="RXK37391.1"/>
    </source>
</evidence>
<evidence type="ECO:0000313" key="11">
    <source>
        <dbReference type="Proteomes" id="UP000289152"/>
    </source>
</evidence>
<feature type="transmembrane region" description="Helical" evidence="9">
    <location>
        <begin position="552"/>
        <end position="573"/>
    </location>
</feature>